<evidence type="ECO:0000313" key="1">
    <source>
        <dbReference type="EMBL" id="MBW7466430.1"/>
    </source>
</evidence>
<comment type="caution">
    <text evidence="1">The sequence shown here is derived from an EMBL/GenBank/DDBJ whole genome shotgun (WGS) entry which is preliminary data.</text>
</comment>
<organism evidence="1 2">
    <name type="scientific">Pontibacter aydingkolensis</name>
    <dbReference type="NCBI Taxonomy" id="1911536"/>
    <lineage>
        <taxon>Bacteria</taxon>
        <taxon>Pseudomonadati</taxon>
        <taxon>Bacteroidota</taxon>
        <taxon>Cytophagia</taxon>
        <taxon>Cytophagales</taxon>
        <taxon>Hymenobacteraceae</taxon>
        <taxon>Pontibacter</taxon>
    </lineage>
</organism>
<keyword evidence="2" id="KW-1185">Reference proteome</keyword>
<dbReference type="Proteomes" id="UP000813018">
    <property type="component" value="Unassembled WGS sequence"/>
</dbReference>
<reference evidence="1 2" key="1">
    <citation type="journal article" date="2016" name="Int. J. Syst. Evol. Microbiol.">
        <title>Pontibacter aydingkolensis sp. nov., isolated from soil of a salt lake.</title>
        <authorList>
            <person name="Osman G."/>
            <person name="Zhang T."/>
            <person name="Lou K."/>
            <person name="Gao Y."/>
            <person name="Chang W."/>
            <person name="Lin Q."/>
            <person name="Yang H.M."/>
            <person name="Huo X.D."/>
            <person name="Wang N."/>
        </authorList>
    </citation>
    <scope>NUCLEOTIDE SEQUENCE [LARGE SCALE GENOMIC DNA]</scope>
    <source>
        <strain evidence="1 2">KACC 19255</strain>
    </source>
</reference>
<protein>
    <submittedName>
        <fullName evidence="1">Uncharacterized protein</fullName>
    </submittedName>
</protein>
<proteinExistence type="predicted"/>
<dbReference type="SUPFAM" id="SSF53756">
    <property type="entry name" value="UDP-Glycosyltransferase/glycogen phosphorylase"/>
    <property type="match status" value="1"/>
</dbReference>
<dbReference type="EMBL" id="JAHYXK010000003">
    <property type="protein sequence ID" value="MBW7466430.1"/>
    <property type="molecule type" value="Genomic_DNA"/>
</dbReference>
<sequence>MKKLRIVFIGYWSINDGLTIATILPWLGVMQASNAVEEIILCTIERDSTQVKSINTVASLSKVEHQPLYPLKSKYPLLTKISDFVQFPREISEVAAKYKATTLFAHGAPAGALAYKVWKQVKLPFYVSSFEPHASYMAESEVWSRTGLKYNFQKYWEAQQLKFASGLIPVSENYRKHLISKGVAGSKIKTVSSPVQAEHFVFDAGQRGSIREKLNWQNNLIGLYTGKYGGLYYQNEAFEIYATCFKMIPSFRLIILTPHPKDEIYTLLKAQNINLEHVLVKQVPHTKVPLYLSAADFAFATYKPGPSKKYLSPVKIGEYWANGLPVLLTEGIGDDSDIIMNEGGGALFDMEQEGSLQQAIRQILEIIKDPQHRQKIPKLALKYRSPDKLREAFEYFLGEPDQEVKV</sequence>
<dbReference type="RefSeq" id="WP_219876312.1">
    <property type="nucleotide sequence ID" value="NZ_JAHYXK010000003.1"/>
</dbReference>
<evidence type="ECO:0000313" key="2">
    <source>
        <dbReference type="Proteomes" id="UP000813018"/>
    </source>
</evidence>
<gene>
    <name evidence="1" type="ORF">K0O23_05070</name>
</gene>
<dbReference type="Gene3D" id="3.40.50.2000">
    <property type="entry name" value="Glycogen Phosphorylase B"/>
    <property type="match status" value="2"/>
</dbReference>
<accession>A0ABS7CRG7</accession>
<name>A0ABS7CRG7_9BACT</name>